<dbReference type="RefSeq" id="XP_025367024.1">
    <property type="nucleotide sequence ID" value="XM_025511348.1"/>
</dbReference>
<keyword evidence="3" id="KW-1185">Reference proteome</keyword>
<name>A0A316VRM1_9BASI</name>
<feature type="region of interest" description="Disordered" evidence="1">
    <location>
        <begin position="99"/>
        <end position="130"/>
    </location>
</feature>
<sequence length="172" mass="18465">MIRANSLIASMIRARPTCASPSSLLLRSALGQFALKCESCVSTRRQKRLLIRCRQSRMGSSYGERACACVCRVDGCGRARVRSALDEICKRPASAQSNEGRRIAQERAQDGIQGGGIRGAREHDGIRGAREHDGIRGLRSAIKNSSLCLRSATKSASCRGSNGGLAIASQIF</sequence>
<dbReference type="GeneID" id="37033218"/>
<organism evidence="2 3">
    <name type="scientific">Ceraceosorus guamensis</name>
    <dbReference type="NCBI Taxonomy" id="1522189"/>
    <lineage>
        <taxon>Eukaryota</taxon>
        <taxon>Fungi</taxon>
        <taxon>Dikarya</taxon>
        <taxon>Basidiomycota</taxon>
        <taxon>Ustilaginomycotina</taxon>
        <taxon>Exobasidiomycetes</taxon>
        <taxon>Ceraceosorales</taxon>
        <taxon>Ceraceosoraceae</taxon>
        <taxon>Ceraceosorus</taxon>
    </lineage>
</organism>
<protein>
    <submittedName>
        <fullName evidence="2">Uncharacterized protein</fullName>
    </submittedName>
</protein>
<evidence type="ECO:0000313" key="3">
    <source>
        <dbReference type="Proteomes" id="UP000245783"/>
    </source>
</evidence>
<accession>A0A316VRM1</accession>
<proteinExistence type="predicted"/>
<feature type="compositionally biased region" description="Basic and acidic residues" evidence="1">
    <location>
        <begin position="99"/>
        <end position="109"/>
    </location>
</feature>
<feature type="compositionally biased region" description="Basic and acidic residues" evidence="1">
    <location>
        <begin position="119"/>
        <end position="130"/>
    </location>
</feature>
<dbReference type="InParanoid" id="A0A316VRM1"/>
<dbReference type="Proteomes" id="UP000245783">
    <property type="component" value="Unassembled WGS sequence"/>
</dbReference>
<gene>
    <name evidence="2" type="ORF">IE81DRAFT_255207</name>
</gene>
<evidence type="ECO:0000256" key="1">
    <source>
        <dbReference type="SAM" id="MobiDB-lite"/>
    </source>
</evidence>
<evidence type="ECO:0000313" key="2">
    <source>
        <dbReference type="EMBL" id="PWN39864.1"/>
    </source>
</evidence>
<dbReference type="EMBL" id="KZ819440">
    <property type="protein sequence ID" value="PWN39864.1"/>
    <property type="molecule type" value="Genomic_DNA"/>
</dbReference>
<dbReference type="AlphaFoldDB" id="A0A316VRM1"/>
<reference evidence="2 3" key="1">
    <citation type="journal article" date="2018" name="Mol. Biol. Evol.">
        <title>Broad Genomic Sampling Reveals a Smut Pathogenic Ancestry of the Fungal Clade Ustilaginomycotina.</title>
        <authorList>
            <person name="Kijpornyongpan T."/>
            <person name="Mondo S.J."/>
            <person name="Barry K."/>
            <person name="Sandor L."/>
            <person name="Lee J."/>
            <person name="Lipzen A."/>
            <person name="Pangilinan J."/>
            <person name="LaButti K."/>
            <person name="Hainaut M."/>
            <person name="Henrissat B."/>
            <person name="Grigoriev I.V."/>
            <person name="Spatafora J.W."/>
            <person name="Aime M.C."/>
        </authorList>
    </citation>
    <scope>NUCLEOTIDE SEQUENCE [LARGE SCALE GENOMIC DNA]</scope>
    <source>
        <strain evidence="2 3">MCA 4658</strain>
    </source>
</reference>